<accession>A0A942TSH7</accession>
<dbReference type="PANTHER" id="PTHR21040">
    <property type="entry name" value="BCDNA.GH04120"/>
    <property type="match status" value="1"/>
</dbReference>
<dbReference type="EMBL" id="JAGYPJ010000001">
    <property type="protein sequence ID" value="MBS4202122.1"/>
    <property type="molecule type" value="Genomic_DNA"/>
</dbReference>
<dbReference type="Proteomes" id="UP000682713">
    <property type="component" value="Unassembled WGS sequence"/>
</dbReference>
<dbReference type="PANTHER" id="PTHR21040:SF8">
    <property type="entry name" value="BCDNA.GH04120"/>
    <property type="match status" value="1"/>
</dbReference>
<dbReference type="Pfam" id="PF18088">
    <property type="entry name" value="Glyco_H_20C_C"/>
    <property type="match status" value="1"/>
</dbReference>
<reference evidence="5 6" key="1">
    <citation type="submission" date="2021-05" db="EMBL/GenBank/DDBJ databases">
        <title>Novel Bacillus species.</title>
        <authorList>
            <person name="Liu G."/>
        </authorList>
    </citation>
    <scope>NUCLEOTIDE SEQUENCE [LARGE SCALE GENOMIC DNA]</scope>
    <source>
        <strain evidence="5 6">FJAT-49732</strain>
    </source>
</reference>
<dbReference type="InterPro" id="IPR015883">
    <property type="entry name" value="Glyco_hydro_20_cat"/>
</dbReference>
<dbReference type="AlphaFoldDB" id="A0A942TSH7"/>
<dbReference type="InterPro" id="IPR017853">
    <property type="entry name" value="GH"/>
</dbReference>
<dbReference type="CDD" id="cd06565">
    <property type="entry name" value="GH20_GcnA-like"/>
    <property type="match status" value="1"/>
</dbReference>
<evidence type="ECO:0000313" key="5">
    <source>
        <dbReference type="EMBL" id="MBS4202122.1"/>
    </source>
</evidence>
<name>A0A942TSH7_9BACI</name>
<feature type="domain" description="Glycoside hydrolase family 20 catalytic" evidence="3">
    <location>
        <begin position="143"/>
        <end position="276"/>
    </location>
</feature>
<dbReference type="Gene3D" id="1.20.120.670">
    <property type="entry name" value="N-acetyl-b-d-glucoasminidase"/>
    <property type="match status" value="1"/>
</dbReference>
<dbReference type="RefSeq" id="WP_213112528.1">
    <property type="nucleotide sequence ID" value="NZ_JAGYPJ010000001.1"/>
</dbReference>
<keyword evidence="2" id="KW-0378">Hydrolase</keyword>
<feature type="domain" description="Glycoside Hydrolase 20C C-terminal" evidence="4">
    <location>
        <begin position="424"/>
        <end position="605"/>
    </location>
</feature>
<evidence type="ECO:0000259" key="4">
    <source>
        <dbReference type="Pfam" id="PF18088"/>
    </source>
</evidence>
<dbReference type="InterPro" id="IPR041063">
    <property type="entry name" value="Glyco_H_20C_C"/>
</dbReference>
<comment type="caution">
    <text evidence="5">The sequence shown here is derived from an EMBL/GenBank/DDBJ whole genome shotgun (WGS) entry which is preliminary data.</text>
</comment>
<keyword evidence="6" id="KW-1185">Reference proteome</keyword>
<proteinExistence type="inferred from homology"/>
<dbReference type="SUPFAM" id="SSF51445">
    <property type="entry name" value="(Trans)glycosidases"/>
    <property type="match status" value="1"/>
</dbReference>
<evidence type="ECO:0000259" key="3">
    <source>
        <dbReference type="Pfam" id="PF00728"/>
    </source>
</evidence>
<dbReference type="GO" id="GO:0004563">
    <property type="term" value="F:beta-N-acetylhexosaminidase activity"/>
    <property type="evidence" value="ECO:0007669"/>
    <property type="project" value="UniProtKB-ARBA"/>
</dbReference>
<dbReference type="Pfam" id="PF00728">
    <property type="entry name" value="Glyco_hydro_20"/>
    <property type="match status" value="1"/>
</dbReference>
<sequence>MKLRLVGDLSGLEQGINILADKFNFSIEENGFPIKVNKNQDEKLKVTMSKDVGSITYSEDIHFFRALGLFLEASQEEEEFHIVEEPQFDKNGLFFDVSQGNAVMNINTVKEILTRMSIMGLNWLILYMEDSFEVKDEPFFGYMRGKYTYEDLKEIDDYAFSLGIEVIPCIQTLAHLQEVMKWPRFNPVREDEATLLVGEPQTYELIETLLSTVSAPFRSKRIHLGLDEAWRLGLGEYLNRNGLKSKFEIMTEHINHIVKITEKLGLIPMMFSDMYFRTPRLTGYGNNFDVEAQIPEEIVSAIPKGMQMNFWEYNRDDQPFYETIIDKHRSLDAPTIVCGGIYSCFGFGVNYGIAFRASNAILNACKKKEIKEVFLTHWGDDGTESQIFTTMLGWQLYAEHGYSRELDMEKLKRRFEFCTGGNFDDYNTIKYLDEVPGTSEDNTYMCNPSKYLLWQNILAGLFDKNIEGLNLGEHYEKLADHMRESIGRNGEFGYVFTLLEKVSSVLAIKAEIGLQITSAYKDKKLEELQRLSNETLKDLKGRVEDLRLYHRDIWFKTNKPFGWEIIDLRYGALLANIDTTIKRITDYVSGKIAKIEELEEERLIHPSTPDLPLITGYKGMPSASRLSQ</sequence>
<comment type="similarity">
    <text evidence="1">Belongs to the glycosyl hydrolase 20 family.</text>
</comment>
<gene>
    <name evidence="5" type="ORF">KHA93_21160</name>
</gene>
<dbReference type="GO" id="GO:0005975">
    <property type="term" value="P:carbohydrate metabolic process"/>
    <property type="evidence" value="ECO:0007669"/>
    <property type="project" value="InterPro"/>
</dbReference>
<evidence type="ECO:0000256" key="2">
    <source>
        <dbReference type="ARBA" id="ARBA00022801"/>
    </source>
</evidence>
<dbReference type="InterPro" id="IPR038901">
    <property type="entry name" value="HEXDC-like"/>
</dbReference>
<protein>
    <submittedName>
        <fullName evidence="5">Beta-N-acetylhexosaminidase</fullName>
    </submittedName>
</protein>
<evidence type="ECO:0000313" key="6">
    <source>
        <dbReference type="Proteomes" id="UP000682713"/>
    </source>
</evidence>
<dbReference type="Gene3D" id="3.20.20.80">
    <property type="entry name" value="Glycosidases"/>
    <property type="match status" value="1"/>
</dbReference>
<organism evidence="5 6">
    <name type="scientific">Lederbergia citrisecunda</name>
    <dbReference type="NCBI Taxonomy" id="2833583"/>
    <lineage>
        <taxon>Bacteria</taxon>
        <taxon>Bacillati</taxon>
        <taxon>Bacillota</taxon>
        <taxon>Bacilli</taxon>
        <taxon>Bacillales</taxon>
        <taxon>Bacillaceae</taxon>
        <taxon>Lederbergia</taxon>
    </lineage>
</organism>
<evidence type="ECO:0000256" key="1">
    <source>
        <dbReference type="ARBA" id="ARBA00006285"/>
    </source>
</evidence>